<evidence type="ECO:0000313" key="3">
    <source>
        <dbReference type="Proteomes" id="UP000256321"/>
    </source>
</evidence>
<evidence type="ECO:0000313" key="4">
    <source>
        <dbReference type="Proteomes" id="UP000629596"/>
    </source>
</evidence>
<gene>
    <name evidence="2" type="ORF">DWU89_15700</name>
    <name evidence="1" type="ORF">H8784_15330</name>
</gene>
<dbReference type="RefSeq" id="WP_115500575.1">
    <property type="nucleotide sequence ID" value="NZ_JACRTI010000045.1"/>
</dbReference>
<dbReference type="AlphaFoldDB" id="A0A3D8HB43"/>
<dbReference type="EMBL" id="QREV01000045">
    <property type="protein sequence ID" value="RDU48206.1"/>
    <property type="molecule type" value="Genomic_DNA"/>
</dbReference>
<evidence type="ECO:0000313" key="1">
    <source>
        <dbReference type="EMBL" id="MBC8603086.1"/>
    </source>
</evidence>
<accession>A0A3D8HB43</accession>
<reference evidence="2 3" key="1">
    <citation type="submission" date="2018-07" db="EMBL/GenBank/DDBJ databases">
        <title>Parabacteroides acidifaciens nov. sp., isolated from human feces.</title>
        <authorList>
            <person name="Wang Y.J."/>
        </authorList>
    </citation>
    <scope>NUCLEOTIDE SEQUENCE [LARGE SCALE GENOMIC DNA]</scope>
    <source>
        <strain evidence="2 3">426-9</strain>
    </source>
</reference>
<proteinExistence type="predicted"/>
<dbReference type="Proteomes" id="UP000256321">
    <property type="component" value="Unassembled WGS sequence"/>
</dbReference>
<dbReference type="EMBL" id="JACRTI010000045">
    <property type="protein sequence ID" value="MBC8603086.1"/>
    <property type="molecule type" value="Genomic_DNA"/>
</dbReference>
<keyword evidence="4" id="KW-1185">Reference proteome</keyword>
<comment type="caution">
    <text evidence="2">The sequence shown here is derived from an EMBL/GenBank/DDBJ whole genome shotgun (WGS) entry which is preliminary data.</text>
</comment>
<organism evidence="2 3">
    <name type="scientific">Parabacteroides acidifaciens</name>
    <dbReference type="NCBI Taxonomy" id="2290935"/>
    <lineage>
        <taxon>Bacteria</taxon>
        <taxon>Pseudomonadati</taxon>
        <taxon>Bacteroidota</taxon>
        <taxon>Bacteroidia</taxon>
        <taxon>Bacteroidales</taxon>
        <taxon>Tannerellaceae</taxon>
        <taxon>Parabacteroides</taxon>
    </lineage>
</organism>
<name>A0A3D8HB43_9BACT</name>
<reference evidence="1 4" key="2">
    <citation type="submission" date="2020-08" db="EMBL/GenBank/DDBJ databases">
        <title>Genome public.</title>
        <authorList>
            <person name="Liu C."/>
            <person name="Sun Q."/>
        </authorList>
    </citation>
    <scope>NUCLEOTIDE SEQUENCE [LARGE SCALE GENOMIC DNA]</scope>
    <source>
        <strain evidence="1 4">426_9</strain>
    </source>
</reference>
<protein>
    <submittedName>
        <fullName evidence="2">Uncharacterized protein</fullName>
    </submittedName>
</protein>
<evidence type="ECO:0000313" key="2">
    <source>
        <dbReference type="EMBL" id="RDU48206.1"/>
    </source>
</evidence>
<sequence>MEHLEKKVDELSTTNDIELKCKILQEINHLVLTEYMIKLKDVCVYPIEIEVYYYDETSFVDGYVHKNELQKNRFGKLYFHRKSKNKEGRFLLYRGGVDICLSNSDSFYLSILIRGIRINNYLTICSKPNDVARYLLGDFSDIQTRISELEELICLVRSVNDPRQNNLIINTQRYGLTPNKYPDFYNYNLRTLTEFGARFPYNAYKDKEKIVISYFKQRNKAVKEEEVIELLGYSSQNVLTQTQYYE</sequence>
<dbReference type="Proteomes" id="UP000629596">
    <property type="component" value="Unassembled WGS sequence"/>
</dbReference>